<organism evidence="1 2">
    <name type="scientific">Camelimonas lactis</name>
    <dbReference type="NCBI Taxonomy" id="659006"/>
    <lineage>
        <taxon>Bacteria</taxon>
        <taxon>Pseudomonadati</taxon>
        <taxon>Pseudomonadota</taxon>
        <taxon>Alphaproteobacteria</taxon>
        <taxon>Hyphomicrobiales</taxon>
        <taxon>Chelatococcaceae</taxon>
        <taxon>Camelimonas</taxon>
    </lineage>
</organism>
<evidence type="ECO:0000313" key="1">
    <source>
        <dbReference type="EMBL" id="TCO07160.1"/>
    </source>
</evidence>
<dbReference type="Proteomes" id="UP000294881">
    <property type="component" value="Unassembled WGS sequence"/>
</dbReference>
<proteinExistence type="predicted"/>
<evidence type="ECO:0000313" key="2">
    <source>
        <dbReference type="Proteomes" id="UP000294881"/>
    </source>
</evidence>
<gene>
    <name evidence="1" type="ORF">EV666_1388</name>
</gene>
<protein>
    <submittedName>
        <fullName evidence="1">Excisionase family DNA binding protein</fullName>
    </submittedName>
</protein>
<comment type="caution">
    <text evidence="1">The sequence shown here is derived from an EMBL/GenBank/DDBJ whole genome shotgun (WGS) entry which is preliminary data.</text>
</comment>
<dbReference type="RefSeq" id="WP_132010984.1">
    <property type="nucleotide sequence ID" value="NZ_JBHUNN010000002.1"/>
</dbReference>
<keyword evidence="2" id="KW-1185">Reference proteome</keyword>
<dbReference type="AlphaFoldDB" id="A0A4R2GGF7"/>
<accession>A0A4R2GGF7</accession>
<name>A0A4R2GGF7_9HYPH</name>
<reference evidence="1 2" key="1">
    <citation type="submission" date="2019-03" db="EMBL/GenBank/DDBJ databases">
        <title>Genomic Encyclopedia of Type Strains, Phase IV (KMG-IV): sequencing the most valuable type-strain genomes for metagenomic binning, comparative biology and taxonomic classification.</title>
        <authorList>
            <person name="Goeker M."/>
        </authorList>
    </citation>
    <scope>NUCLEOTIDE SEQUENCE [LARGE SCALE GENOMIC DNA]</scope>
    <source>
        <strain evidence="1 2">DSM 22958</strain>
    </source>
</reference>
<dbReference type="EMBL" id="SLWL01000038">
    <property type="protein sequence ID" value="TCO07160.1"/>
    <property type="molecule type" value="Genomic_DNA"/>
</dbReference>
<sequence>MTNRPADDILHGAEEIANFLRLDKRAAYHAVSQNHLPVFRIGAKICARKSTLLTWIESQELQAANDNRPPSFSAA</sequence>
<dbReference type="OrthoDB" id="7365539at2"/>